<dbReference type="InterPro" id="IPR045063">
    <property type="entry name" value="Dynamin_N"/>
</dbReference>
<dbReference type="SUPFAM" id="SSF52540">
    <property type="entry name" value="P-loop containing nucleoside triphosphate hydrolases"/>
    <property type="match status" value="1"/>
</dbReference>
<keyword evidence="4" id="KW-0342">GTP-binding</keyword>
<name>A0A4Y3WGW3_9PSEU</name>
<dbReference type="GO" id="GO:0016020">
    <property type="term" value="C:membrane"/>
    <property type="evidence" value="ECO:0007669"/>
    <property type="project" value="UniProtKB-SubCell"/>
</dbReference>
<dbReference type="OrthoDB" id="4379468at2"/>
<accession>A0A4Y3WGW3</accession>
<dbReference type="AlphaFoldDB" id="A0A4Y3WGW3"/>
<dbReference type="InterPro" id="IPR027094">
    <property type="entry name" value="Mitofusin_fam"/>
</dbReference>
<sequence length="645" mass="67946">MTTADPLAALRELCQGTAARSRDPRLRSELEAVGAQLDRPLQLAVAGAVSAGKSTLINAMLRRSVAPADAGECTRLVTWYEYGERDGVVLVECVDGTVRRTALRDGRMPADLGVDPAEVLRLRVQLRDPALRTVTIIDTPGVNTVSAENEDATRRLLFGDAAAEHAQALLYVLRFVQRFDADTLEEFRALSAACGMTAVNTAAVLTQIDRRGDGDGDPWPTARRLVAKAAADLGGRVLDVAPVIGLLAETARAGALGTAEIDALRELAALPADELDDLLLDLDEFTTEAYGPVELPMRAVLVARLHRYGIREAVARLRKRPGTGPAELHRWLAGCSGYGADVSADSGTVVWEADAGGPDLPRTLADVLDRFARHAGRLKAFAAVGRIRALTRREFDPRDTGLVAELREAVDENRPVVAGLRGLRILAACAAVGRGQLRLDEDMTAELMRLARYDDPATGLGLPLTCTAADVVAAAGEASRRWRRVVALAGPTVGGQRARDVLGALEDIAAAAYATTGATTGGAPLVAAGPAPGPARDPGPPAAPDPTSAGIHTIVRPGWSGLDAALLDRLARSPALGDGERAAVTRLQRASGPADALGGHAPAELAARFRVLLHRPLPVAERRGVQAVCAVFEKLTWETKDGVAT</sequence>
<keyword evidence="2" id="KW-0547">Nucleotide-binding</keyword>
<dbReference type="RefSeq" id="WP_141276419.1">
    <property type="nucleotide sequence ID" value="NZ_BAAARZ010000002.1"/>
</dbReference>
<evidence type="ECO:0000256" key="4">
    <source>
        <dbReference type="ARBA" id="ARBA00023134"/>
    </source>
</evidence>
<dbReference type="Pfam" id="PF00350">
    <property type="entry name" value="Dynamin_N"/>
    <property type="match status" value="1"/>
</dbReference>
<proteinExistence type="predicted"/>
<evidence type="ECO:0000256" key="6">
    <source>
        <dbReference type="SAM" id="MobiDB-lite"/>
    </source>
</evidence>
<evidence type="ECO:0000313" key="8">
    <source>
        <dbReference type="EMBL" id="GEC18084.1"/>
    </source>
</evidence>
<comment type="subcellular location">
    <subcellularLocation>
        <location evidence="1">Membrane</location>
    </subcellularLocation>
</comment>
<protein>
    <recommendedName>
        <fullName evidence="7">Dynamin N-terminal domain-containing protein</fullName>
    </recommendedName>
</protein>
<keyword evidence="9" id="KW-1185">Reference proteome</keyword>
<dbReference type="Proteomes" id="UP000320338">
    <property type="component" value="Unassembled WGS sequence"/>
</dbReference>
<gene>
    <name evidence="8" type="ORF">PHY01_03670</name>
</gene>
<keyword evidence="3" id="KW-0378">Hydrolase</keyword>
<feature type="compositionally biased region" description="Pro residues" evidence="6">
    <location>
        <begin position="531"/>
        <end position="544"/>
    </location>
</feature>
<comment type="caution">
    <text evidence="8">The sequence shown here is derived from an EMBL/GenBank/DDBJ whole genome shotgun (WGS) entry which is preliminary data.</text>
</comment>
<feature type="domain" description="Dynamin N-terminal" evidence="7">
    <location>
        <begin position="43"/>
        <end position="182"/>
    </location>
</feature>
<reference evidence="8 9" key="1">
    <citation type="submission" date="2019-06" db="EMBL/GenBank/DDBJ databases">
        <title>Whole genome shotgun sequence of Pseudonocardia hydrocarbonoxydans NBRC 14498.</title>
        <authorList>
            <person name="Hosoyama A."/>
            <person name="Uohara A."/>
            <person name="Ohji S."/>
            <person name="Ichikawa N."/>
        </authorList>
    </citation>
    <scope>NUCLEOTIDE SEQUENCE [LARGE SCALE GENOMIC DNA]</scope>
    <source>
        <strain evidence="8 9">NBRC 14498</strain>
    </source>
</reference>
<evidence type="ECO:0000313" key="9">
    <source>
        <dbReference type="Proteomes" id="UP000320338"/>
    </source>
</evidence>
<evidence type="ECO:0000256" key="1">
    <source>
        <dbReference type="ARBA" id="ARBA00004370"/>
    </source>
</evidence>
<dbReference type="InterPro" id="IPR027417">
    <property type="entry name" value="P-loop_NTPase"/>
</dbReference>
<dbReference type="GO" id="GO:0005525">
    <property type="term" value="F:GTP binding"/>
    <property type="evidence" value="ECO:0007669"/>
    <property type="project" value="UniProtKB-KW"/>
</dbReference>
<organism evidence="8 9">
    <name type="scientific">Pseudonocardia hydrocarbonoxydans</name>
    <dbReference type="NCBI Taxonomy" id="76726"/>
    <lineage>
        <taxon>Bacteria</taxon>
        <taxon>Bacillati</taxon>
        <taxon>Actinomycetota</taxon>
        <taxon>Actinomycetes</taxon>
        <taxon>Pseudonocardiales</taxon>
        <taxon>Pseudonocardiaceae</taxon>
        <taxon>Pseudonocardia</taxon>
    </lineage>
</organism>
<evidence type="ECO:0000256" key="2">
    <source>
        <dbReference type="ARBA" id="ARBA00022741"/>
    </source>
</evidence>
<feature type="region of interest" description="Disordered" evidence="6">
    <location>
        <begin position="524"/>
        <end position="548"/>
    </location>
</feature>
<dbReference type="EMBL" id="BJNG01000003">
    <property type="protein sequence ID" value="GEC18084.1"/>
    <property type="molecule type" value="Genomic_DNA"/>
</dbReference>
<dbReference type="PANTHER" id="PTHR10465">
    <property type="entry name" value="TRANSMEMBRANE GTPASE FZO1"/>
    <property type="match status" value="1"/>
</dbReference>
<dbReference type="Gene3D" id="3.40.50.300">
    <property type="entry name" value="P-loop containing nucleotide triphosphate hydrolases"/>
    <property type="match status" value="1"/>
</dbReference>
<evidence type="ECO:0000256" key="3">
    <source>
        <dbReference type="ARBA" id="ARBA00022801"/>
    </source>
</evidence>
<dbReference type="PANTHER" id="PTHR10465:SF0">
    <property type="entry name" value="SARCALUMENIN"/>
    <property type="match status" value="1"/>
</dbReference>
<evidence type="ECO:0000256" key="5">
    <source>
        <dbReference type="ARBA" id="ARBA00023136"/>
    </source>
</evidence>
<dbReference type="GO" id="GO:0003924">
    <property type="term" value="F:GTPase activity"/>
    <property type="evidence" value="ECO:0007669"/>
    <property type="project" value="InterPro"/>
</dbReference>
<keyword evidence="5" id="KW-0472">Membrane</keyword>
<evidence type="ECO:0000259" key="7">
    <source>
        <dbReference type="Pfam" id="PF00350"/>
    </source>
</evidence>